<keyword evidence="6" id="KW-0346">Stress response</keyword>
<dbReference type="GO" id="GO:0006352">
    <property type="term" value="P:DNA-templated transcription initiation"/>
    <property type="evidence" value="ECO:0007669"/>
    <property type="project" value="UniProtKB-UniRule"/>
</dbReference>
<dbReference type="InterPro" id="IPR014244">
    <property type="entry name" value="RNA_pol_sigma-I"/>
</dbReference>
<organism evidence="8 9">
    <name type="scientific">Salipaludibacillus neizhouensis</name>
    <dbReference type="NCBI Taxonomy" id="885475"/>
    <lineage>
        <taxon>Bacteria</taxon>
        <taxon>Bacillati</taxon>
        <taxon>Bacillota</taxon>
        <taxon>Bacilli</taxon>
        <taxon>Bacillales</taxon>
        <taxon>Bacillaceae</taxon>
    </lineage>
</organism>
<evidence type="ECO:0000259" key="7">
    <source>
        <dbReference type="Pfam" id="PF04542"/>
    </source>
</evidence>
<feature type="DNA-binding region" description="H-T-H motif" evidence="6">
    <location>
        <begin position="204"/>
        <end position="223"/>
    </location>
</feature>
<comment type="subcellular location">
    <subcellularLocation>
        <location evidence="6">Cytoplasm</location>
    </subcellularLocation>
</comment>
<accession>A0A3A9K7Q9</accession>
<protein>
    <recommendedName>
        <fullName evidence="6">RNA polymerase sigma factor SigI</fullName>
    </recommendedName>
</protein>
<keyword evidence="2 6" id="KW-0805">Transcription regulation</keyword>
<comment type="caution">
    <text evidence="8">The sequence shown here is derived from an EMBL/GenBank/DDBJ whole genome shotgun (WGS) entry which is preliminary data.</text>
</comment>
<dbReference type="InterPro" id="IPR007627">
    <property type="entry name" value="RNA_pol_sigma70_r2"/>
</dbReference>
<dbReference type="NCBIfam" id="TIGR02937">
    <property type="entry name" value="sigma70-ECF"/>
    <property type="match status" value="1"/>
</dbReference>
<dbReference type="Gene3D" id="1.10.1740.10">
    <property type="match status" value="1"/>
</dbReference>
<dbReference type="Proteomes" id="UP000281498">
    <property type="component" value="Unassembled WGS sequence"/>
</dbReference>
<evidence type="ECO:0000256" key="6">
    <source>
        <dbReference type="HAMAP-Rule" id="MF_02064"/>
    </source>
</evidence>
<dbReference type="Pfam" id="PF04542">
    <property type="entry name" value="Sigma70_r2"/>
    <property type="match status" value="1"/>
</dbReference>
<keyword evidence="3 6" id="KW-0731">Sigma factor</keyword>
<dbReference type="NCBIfam" id="TIGR02895">
    <property type="entry name" value="spore_sigI"/>
    <property type="match status" value="1"/>
</dbReference>
<name>A0A3A9K7Q9_9BACI</name>
<dbReference type="GO" id="GO:0016987">
    <property type="term" value="F:sigma factor activity"/>
    <property type="evidence" value="ECO:0007669"/>
    <property type="project" value="UniProtKB-UniRule"/>
</dbReference>
<keyword evidence="1 6" id="KW-0963">Cytoplasm</keyword>
<dbReference type="RefSeq" id="WP_110935308.1">
    <property type="nucleotide sequence ID" value="NZ_KZ614146.1"/>
</dbReference>
<evidence type="ECO:0000256" key="1">
    <source>
        <dbReference type="ARBA" id="ARBA00022490"/>
    </source>
</evidence>
<keyword evidence="4 6" id="KW-0238">DNA-binding</keyword>
<dbReference type="GO" id="GO:0005737">
    <property type="term" value="C:cytoplasm"/>
    <property type="evidence" value="ECO:0007669"/>
    <property type="project" value="UniProtKB-SubCell"/>
</dbReference>
<evidence type="ECO:0000313" key="8">
    <source>
        <dbReference type="EMBL" id="RKL67528.1"/>
    </source>
</evidence>
<comment type="similarity">
    <text evidence="6">Belongs to the sigma-70 factor family. SigI subfamily.</text>
</comment>
<dbReference type="PIRSF" id="PIRSF038953">
    <property type="entry name" value="SigI"/>
    <property type="match status" value="1"/>
</dbReference>
<feature type="short sequence motif" description="Polymerase core binding" evidence="6">
    <location>
        <begin position="60"/>
        <end position="73"/>
    </location>
</feature>
<dbReference type="InterPro" id="IPR014284">
    <property type="entry name" value="RNA_pol_sigma-70_dom"/>
</dbReference>
<evidence type="ECO:0000256" key="2">
    <source>
        <dbReference type="ARBA" id="ARBA00023015"/>
    </source>
</evidence>
<comment type="activity regulation">
    <text evidence="6">Negatively regulated by the anti-sigma-I factor RsgI.</text>
</comment>
<evidence type="ECO:0000256" key="4">
    <source>
        <dbReference type="ARBA" id="ARBA00023125"/>
    </source>
</evidence>
<comment type="subunit">
    <text evidence="6">Interacts with RsgI.</text>
</comment>
<evidence type="ECO:0000313" key="9">
    <source>
        <dbReference type="Proteomes" id="UP000281498"/>
    </source>
</evidence>
<dbReference type="EMBL" id="PDOE01000003">
    <property type="protein sequence ID" value="RKL67528.1"/>
    <property type="molecule type" value="Genomic_DNA"/>
</dbReference>
<sequence length="247" mass="29507">MVLKNLIVKSNQTEEIEQTVLSIQMGNQDIENYFINKYIPFIKKVTAGVCKRYINPSRDDEFSIAMIAFSEAIHHYSSNKGSSFLSFANLVIRRRVIDYIRMEQRRRTPLSFDYKDEEKENMENLAEVAASFQTYHTKLEKECRQEEILHFQERLQSFGIKLTEVANQCPKHYDARINMIEISRIIMKHDDILHTLLVKKRLPVNQLMAHISMSRKTIERNRKYIIAMVIVFNEDYYYLKDYLKEWF</sequence>
<keyword evidence="9" id="KW-1185">Reference proteome</keyword>
<keyword evidence="5 6" id="KW-0804">Transcription</keyword>
<evidence type="ECO:0000256" key="5">
    <source>
        <dbReference type="ARBA" id="ARBA00023163"/>
    </source>
</evidence>
<dbReference type="HAMAP" id="MF_02064">
    <property type="entry name" value="Sigma70_SigI"/>
    <property type="match status" value="1"/>
</dbReference>
<dbReference type="OrthoDB" id="3190733at2"/>
<dbReference type="SUPFAM" id="SSF88946">
    <property type="entry name" value="Sigma2 domain of RNA polymerase sigma factors"/>
    <property type="match status" value="1"/>
</dbReference>
<feature type="domain" description="RNA polymerase sigma-70 region 2" evidence="7">
    <location>
        <begin position="35"/>
        <end position="106"/>
    </location>
</feature>
<dbReference type="GO" id="GO:0003677">
    <property type="term" value="F:DNA binding"/>
    <property type="evidence" value="ECO:0007669"/>
    <property type="project" value="UniProtKB-UniRule"/>
</dbReference>
<dbReference type="AlphaFoldDB" id="A0A3A9K7Q9"/>
<evidence type="ECO:0000256" key="3">
    <source>
        <dbReference type="ARBA" id="ARBA00023082"/>
    </source>
</evidence>
<dbReference type="InterPro" id="IPR013325">
    <property type="entry name" value="RNA_pol_sigma_r2"/>
</dbReference>
<comment type="function">
    <text evidence="6">Sigma factors are initiation factors that promote the attachment of RNA polymerase to specific initiation sites and are then released.</text>
</comment>
<gene>
    <name evidence="6 8" type="primary">sigI</name>
    <name evidence="8" type="ORF">CR203_09265</name>
</gene>
<reference evidence="8 9" key="1">
    <citation type="submission" date="2017-10" db="EMBL/GenBank/DDBJ databases">
        <title>Bacillus sp. nov., a halophilic bacterium isolated from a Keqin Lake.</title>
        <authorList>
            <person name="Wang H."/>
        </authorList>
    </citation>
    <scope>NUCLEOTIDE SEQUENCE [LARGE SCALE GENOMIC DNA]</scope>
    <source>
        <strain evidence="8 9">KCTC 13187</strain>
    </source>
</reference>
<proteinExistence type="inferred from homology"/>